<protein>
    <submittedName>
        <fullName evidence="2">Uncharacterized protein</fullName>
    </submittedName>
</protein>
<dbReference type="AlphaFoldDB" id="A0A444ZPN4"/>
<comment type="caution">
    <text evidence="2">The sequence shown here is derived from an EMBL/GenBank/DDBJ whole genome shotgun (WGS) entry which is preliminary data.</text>
</comment>
<keyword evidence="1" id="KW-0812">Transmembrane</keyword>
<accession>A0A444ZPN4</accession>
<evidence type="ECO:0000313" key="3">
    <source>
        <dbReference type="Proteomes" id="UP000289738"/>
    </source>
</evidence>
<keyword evidence="1" id="KW-1133">Transmembrane helix</keyword>
<gene>
    <name evidence="2" type="ORF">Ahy_B04g073080</name>
</gene>
<keyword evidence="1" id="KW-0472">Membrane</keyword>
<dbReference type="EMBL" id="SDMP01000014">
    <property type="protein sequence ID" value="RYR16143.1"/>
    <property type="molecule type" value="Genomic_DNA"/>
</dbReference>
<proteinExistence type="predicted"/>
<dbReference type="Proteomes" id="UP000289738">
    <property type="component" value="Chromosome B04"/>
</dbReference>
<sequence length="147" mass="17579">MVQQSQNDKVEGKLSNVYIVLSPIVRDSLIFLFPYRENKTFYKTHFIDEIYYYYSYFSNLTNYSKILIIPFPNISNDLFLVKIFFFFITWELELIPVLPFSFYFCYKIADYIITHMVAGHPRIGTLHHLYAFSRNLVKNGRIWIGSN</sequence>
<organism evidence="2 3">
    <name type="scientific">Arachis hypogaea</name>
    <name type="common">Peanut</name>
    <dbReference type="NCBI Taxonomy" id="3818"/>
    <lineage>
        <taxon>Eukaryota</taxon>
        <taxon>Viridiplantae</taxon>
        <taxon>Streptophyta</taxon>
        <taxon>Embryophyta</taxon>
        <taxon>Tracheophyta</taxon>
        <taxon>Spermatophyta</taxon>
        <taxon>Magnoliopsida</taxon>
        <taxon>eudicotyledons</taxon>
        <taxon>Gunneridae</taxon>
        <taxon>Pentapetalae</taxon>
        <taxon>rosids</taxon>
        <taxon>fabids</taxon>
        <taxon>Fabales</taxon>
        <taxon>Fabaceae</taxon>
        <taxon>Papilionoideae</taxon>
        <taxon>50 kb inversion clade</taxon>
        <taxon>dalbergioids sensu lato</taxon>
        <taxon>Dalbergieae</taxon>
        <taxon>Pterocarpus clade</taxon>
        <taxon>Arachis</taxon>
    </lineage>
</organism>
<name>A0A444ZPN4_ARAHY</name>
<feature type="transmembrane region" description="Helical" evidence="1">
    <location>
        <begin position="83"/>
        <end position="106"/>
    </location>
</feature>
<evidence type="ECO:0000313" key="2">
    <source>
        <dbReference type="EMBL" id="RYR16143.1"/>
    </source>
</evidence>
<reference evidence="2 3" key="1">
    <citation type="submission" date="2019-01" db="EMBL/GenBank/DDBJ databases">
        <title>Sequencing of cultivated peanut Arachis hypogaea provides insights into genome evolution and oil improvement.</title>
        <authorList>
            <person name="Chen X."/>
        </authorList>
    </citation>
    <scope>NUCLEOTIDE SEQUENCE [LARGE SCALE GENOMIC DNA]</scope>
    <source>
        <strain evidence="3">cv. Fuhuasheng</strain>
        <tissue evidence="2">Leaves</tissue>
    </source>
</reference>
<evidence type="ECO:0000256" key="1">
    <source>
        <dbReference type="SAM" id="Phobius"/>
    </source>
</evidence>
<keyword evidence="3" id="KW-1185">Reference proteome</keyword>